<feature type="chain" id="PRO_5020420594" evidence="2">
    <location>
        <begin position="25"/>
        <end position="235"/>
    </location>
</feature>
<name>A0A4V2GJ18_9GAMM</name>
<dbReference type="InterPro" id="IPR011990">
    <property type="entry name" value="TPR-like_helical_dom_sf"/>
</dbReference>
<feature type="repeat" description="TPR" evidence="1">
    <location>
        <begin position="145"/>
        <end position="178"/>
    </location>
</feature>
<comment type="caution">
    <text evidence="3">The sequence shown here is derived from an EMBL/GenBank/DDBJ whole genome shotgun (WGS) entry which is preliminary data.</text>
</comment>
<sequence length="235" mass="25999">MNRQLLLLPLLTITLAIMAPTALAQSEGMQRAPSSVADGERALSLYHQGRRNIEAGELASASRQFREALSLDPGLMVARRAYARILMSAGRPDRAQGVLTRGLEVKPGDFVTARMLARIARDNNDAAVAIRALESIRPPVDSKDTYLRSHLADLYRRTGQHAKAAEIYAELHKADPSDPAWVLGRATSLDHHGSRQEARELWSSLLERDDIDPQIRNYGEDRVTALRDTQIPYGG</sequence>
<dbReference type="EMBL" id="SHLI01000001">
    <property type="protein sequence ID" value="RZU98605.1"/>
    <property type="molecule type" value="Genomic_DNA"/>
</dbReference>
<dbReference type="OrthoDB" id="7068626at2"/>
<evidence type="ECO:0000313" key="3">
    <source>
        <dbReference type="EMBL" id="RZU98605.1"/>
    </source>
</evidence>
<evidence type="ECO:0000256" key="2">
    <source>
        <dbReference type="SAM" id="SignalP"/>
    </source>
</evidence>
<evidence type="ECO:0000256" key="1">
    <source>
        <dbReference type="PROSITE-ProRule" id="PRU00339"/>
    </source>
</evidence>
<dbReference type="AlphaFoldDB" id="A0A4V2GJ18"/>
<protein>
    <submittedName>
        <fullName evidence="3">MSHA biogenesis protein MshN</fullName>
    </submittedName>
</protein>
<dbReference type="InterPro" id="IPR019734">
    <property type="entry name" value="TPR_rpt"/>
</dbReference>
<feature type="repeat" description="TPR" evidence="1">
    <location>
        <begin position="42"/>
        <end position="75"/>
    </location>
</feature>
<dbReference type="Pfam" id="PF13428">
    <property type="entry name" value="TPR_14"/>
    <property type="match status" value="1"/>
</dbReference>
<keyword evidence="4" id="KW-1185">Reference proteome</keyword>
<dbReference type="Pfam" id="PF14559">
    <property type="entry name" value="TPR_19"/>
    <property type="match status" value="1"/>
</dbReference>
<organism evidence="3 4">
    <name type="scientific">Spiribacter vilamensis</name>
    <dbReference type="NCBI Taxonomy" id="531306"/>
    <lineage>
        <taxon>Bacteria</taxon>
        <taxon>Pseudomonadati</taxon>
        <taxon>Pseudomonadota</taxon>
        <taxon>Gammaproteobacteria</taxon>
        <taxon>Chromatiales</taxon>
        <taxon>Ectothiorhodospiraceae</taxon>
        <taxon>Spiribacter</taxon>
    </lineage>
</organism>
<dbReference type="RefSeq" id="WP_130502900.1">
    <property type="nucleotide sequence ID" value="NZ_SHLI01000001.1"/>
</dbReference>
<reference evidence="3 4" key="1">
    <citation type="submission" date="2019-02" db="EMBL/GenBank/DDBJ databases">
        <title>Genomic Encyclopedia of Type Strains, Phase IV (KMG-IV): sequencing the most valuable type-strain genomes for metagenomic binning, comparative biology and taxonomic classification.</title>
        <authorList>
            <person name="Goeker M."/>
        </authorList>
    </citation>
    <scope>NUCLEOTIDE SEQUENCE [LARGE SCALE GENOMIC DNA]</scope>
    <source>
        <strain evidence="3 4">DSM 21056</strain>
    </source>
</reference>
<dbReference type="SUPFAM" id="SSF48452">
    <property type="entry name" value="TPR-like"/>
    <property type="match status" value="1"/>
</dbReference>
<feature type="signal peptide" evidence="2">
    <location>
        <begin position="1"/>
        <end position="24"/>
    </location>
</feature>
<accession>A0A4V2GJ18</accession>
<keyword evidence="1" id="KW-0802">TPR repeat</keyword>
<dbReference type="PROSITE" id="PS50005">
    <property type="entry name" value="TPR"/>
    <property type="match status" value="2"/>
</dbReference>
<dbReference type="Proteomes" id="UP000292298">
    <property type="component" value="Unassembled WGS sequence"/>
</dbReference>
<keyword evidence="2" id="KW-0732">Signal</keyword>
<dbReference type="Gene3D" id="1.25.40.10">
    <property type="entry name" value="Tetratricopeptide repeat domain"/>
    <property type="match status" value="1"/>
</dbReference>
<evidence type="ECO:0000313" key="4">
    <source>
        <dbReference type="Proteomes" id="UP000292298"/>
    </source>
</evidence>
<gene>
    <name evidence="3" type="ORF">EV698_0859</name>
</gene>
<proteinExistence type="predicted"/>